<sequence length="199" mass="22994">MDYLHVKVLLFLGIYCSAIESVSYTGDDKDGYNQGNVYGYYGSRPNKKEQKYYQDIYVAQLEPKEVEFGHVKETPYSWEQRFEKINLDQNRQQGKAKWNDPRNGYGEFYYDFNNHDDGHEGKKGKGEEIQEGKKQTLDDILADGRKLLEKGEVEFIDGKSYDSLSNGQQGYHGGNYKAEPASGNQPNAITNERYKAYKY</sequence>
<evidence type="ECO:0000313" key="4">
    <source>
        <dbReference type="Proteomes" id="UP000051574"/>
    </source>
</evidence>
<comment type="caution">
    <text evidence="3">The sequence shown here is derived from an EMBL/GenBank/DDBJ whole genome shotgun (WGS) entry which is preliminary data.</text>
</comment>
<feature type="signal peptide" evidence="2">
    <location>
        <begin position="1"/>
        <end position="18"/>
    </location>
</feature>
<accession>A0A0T6BAX3</accession>
<evidence type="ECO:0000256" key="1">
    <source>
        <dbReference type="SAM" id="MobiDB-lite"/>
    </source>
</evidence>
<reference evidence="3 4" key="1">
    <citation type="submission" date="2015-09" db="EMBL/GenBank/DDBJ databases">
        <title>Draft genome of the scarab beetle Oryctes borbonicus.</title>
        <authorList>
            <person name="Meyer J.M."/>
            <person name="Markov G.V."/>
            <person name="Baskaran P."/>
            <person name="Herrmann M."/>
            <person name="Sommer R.J."/>
            <person name="Roedelsperger C."/>
        </authorList>
    </citation>
    <scope>NUCLEOTIDE SEQUENCE [LARGE SCALE GENOMIC DNA]</scope>
    <source>
        <strain evidence="3">OB123</strain>
        <tissue evidence="3">Whole animal</tissue>
    </source>
</reference>
<feature type="chain" id="PRO_5006668522" description="Insect cuticle protein" evidence="2">
    <location>
        <begin position="19"/>
        <end position="199"/>
    </location>
</feature>
<name>A0A0T6BAX3_9SCAR</name>
<proteinExistence type="predicted"/>
<protein>
    <recommendedName>
        <fullName evidence="5">Insect cuticle protein</fullName>
    </recommendedName>
</protein>
<organism evidence="3 4">
    <name type="scientific">Oryctes borbonicus</name>
    <dbReference type="NCBI Taxonomy" id="1629725"/>
    <lineage>
        <taxon>Eukaryota</taxon>
        <taxon>Metazoa</taxon>
        <taxon>Ecdysozoa</taxon>
        <taxon>Arthropoda</taxon>
        <taxon>Hexapoda</taxon>
        <taxon>Insecta</taxon>
        <taxon>Pterygota</taxon>
        <taxon>Neoptera</taxon>
        <taxon>Endopterygota</taxon>
        <taxon>Coleoptera</taxon>
        <taxon>Polyphaga</taxon>
        <taxon>Scarabaeiformia</taxon>
        <taxon>Scarabaeidae</taxon>
        <taxon>Dynastinae</taxon>
        <taxon>Oryctes</taxon>
    </lineage>
</organism>
<keyword evidence="2" id="KW-0732">Signal</keyword>
<evidence type="ECO:0000256" key="2">
    <source>
        <dbReference type="SAM" id="SignalP"/>
    </source>
</evidence>
<keyword evidence="4" id="KW-1185">Reference proteome</keyword>
<dbReference type="AlphaFoldDB" id="A0A0T6BAX3"/>
<dbReference type="Proteomes" id="UP000051574">
    <property type="component" value="Unassembled WGS sequence"/>
</dbReference>
<evidence type="ECO:0000313" key="3">
    <source>
        <dbReference type="EMBL" id="KRT84506.1"/>
    </source>
</evidence>
<evidence type="ECO:0008006" key="5">
    <source>
        <dbReference type="Google" id="ProtNLM"/>
    </source>
</evidence>
<dbReference type="EMBL" id="LJIG01002434">
    <property type="protein sequence ID" value="KRT84506.1"/>
    <property type="molecule type" value="Genomic_DNA"/>
</dbReference>
<feature type="region of interest" description="Disordered" evidence="1">
    <location>
        <begin position="158"/>
        <end position="199"/>
    </location>
</feature>
<dbReference type="OrthoDB" id="8180894at2759"/>
<gene>
    <name evidence="3" type="ORF">AMK59_519</name>
</gene>